<sequence length="102" mass="10345">MKFTSAVVLLAGAASIQALVVPRAQNLQTFSGTLGGAATPVVNSGDSTRPFSVNGDTFVNLAAALQRSCDQQFNACANQANSGASFSTADCQTQETACNAAK</sequence>
<feature type="signal peptide" evidence="1">
    <location>
        <begin position="1"/>
        <end position="18"/>
    </location>
</feature>
<evidence type="ECO:0000313" key="3">
    <source>
        <dbReference type="Proteomes" id="UP000250140"/>
    </source>
</evidence>
<dbReference type="OrthoDB" id="2153847at2759"/>
<reference evidence="2 3" key="1">
    <citation type="journal article" date="2016" name="Nat. Commun.">
        <title>Ectomycorrhizal ecology is imprinted in the genome of the dominant symbiotic fungus Cenococcum geophilum.</title>
        <authorList>
            <consortium name="DOE Joint Genome Institute"/>
            <person name="Peter M."/>
            <person name="Kohler A."/>
            <person name="Ohm R.A."/>
            <person name="Kuo A."/>
            <person name="Krutzmann J."/>
            <person name="Morin E."/>
            <person name="Arend M."/>
            <person name="Barry K.W."/>
            <person name="Binder M."/>
            <person name="Choi C."/>
            <person name="Clum A."/>
            <person name="Copeland A."/>
            <person name="Grisel N."/>
            <person name="Haridas S."/>
            <person name="Kipfer T."/>
            <person name="LaButti K."/>
            <person name="Lindquist E."/>
            <person name="Lipzen A."/>
            <person name="Maire R."/>
            <person name="Meier B."/>
            <person name="Mihaltcheva S."/>
            <person name="Molinier V."/>
            <person name="Murat C."/>
            <person name="Poggeler S."/>
            <person name="Quandt C.A."/>
            <person name="Sperisen C."/>
            <person name="Tritt A."/>
            <person name="Tisserant E."/>
            <person name="Crous P.W."/>
            <person name="Henrissat B."/>
            <person name="Nehls U."/>
            <person name="Egli S."/>
            <person name="Spatafora J.W."/>
            <person name="Grigoriev I.V."/>
            <person name="Martin F.M."/>
        </authorList>
    </citation>
    <scope>NUCLEOTIDE SEQUENCE [LARGE SCALE GENOMIC DNA]</scope>
    <source>
        <strain evidence="2 3">CBS 207.34</strain>
    </source>
</reference>
<protein>
    <submittedName>
        <fullName evidence="2">Uncharacterized protein</fullName>
    </submittedName>
</protein>
<dbReference type="Proteomes" id="UP000250140">
    <property type="component" value="Unassembled WGS sequence"/>
</dbReference>
<keyword evidence="1" id="KW-0732">Signal</keyword>
<feature type="chain" id="PRO_5034824258" evidence="1">
    <location>
        <begin position="19"/>
        <end position="102"/>
    </location>
</feature>
<evidence type="ECO:0000313" key="2">
    <source>
        <dbReference type="EMBL" id="OCL10363.1"/>
    </source>
</evidence>
<dbReference type="EMBL" id="KV749253">
    <property type="protein sequence ID" value="OCL10363.1"/>
    <property type="molecule type" value="Genomic_DNA"/>
</dbReference>
<keyword evidence="3" id="KW-1185">Reference proteome</keyword>
<accession>A0A8E2F5I8</accession>
<proteinExistence type="predicted"/>
<evidence type="ECO:0000256" key="1">
    <source>
        <dbReference type="SAM" id="SignalP"/>
    </source>
</evidence>
<organism evidence="2 3">
    <name type="scientific">Glonium stellatum</name>
    <dbReference type="NCBI Taxonomy" id="574774"/>
    <lineage>
        <taxon>Eukaryota</taxon>
        <taxon>Fungi</taxon>
        <taxon>Dikarya</taxon>
        <taxon>Ascomycota</taxon>
        <taxon>Pezizomycotina</taxon>
        <taxon>Dothideomycetes</taxon>
        <taxon>Pleosporomycetidae</taxon>
        <taxon>Gloniales</taxon>
        <taxon>Gloniaceae</taxon>
        <taxon>Glonium</taxon>
    </lineage>
</organism>
<name>A0A8E2F5I8_9PEZI</name>
<gene>
    <name evidence="2" type="ORF">AOQ84DRAFT_374982</name>
</gene>
<dbReference type="AlphaFoldDB" id="A0A8E2F5I8"/>